<evidence type="ECO:0000313" key="7">
    <source>
        <dbReference type="EMBL" id="KAG7315917.1"/>
    </source>
</evidence>
<dbReference type="GO" id="GO:0005737">
    <property type="term" value="C:cytoplasm"/>
    <property type="evidence" value="ECO:0007669"/>
    <property type="project" value="TreeGrafter"/>
</dbReference>
<dbReference type="GO" id="GO:0007088">
    <property type="term" value="P:regulation of mitotic nuclear division"/>
    <property type="evidence" value="ECO:0007669"/>
    <property type="project" value="TreeGrafter"/>
</dbReference>
<proteinExistence type="inferred from homology"/>
<comment type="similarity">
    <text evidence="1">Belongs to the BORA family.</text>
</comment>
<keyword evidence="5" id="KW-0131">Cell cycle</keyword>
<feature type="compositionally biased region" description="Polar residues" evidence="6">
    <location>
        <begin position="431"/>
        <end position="442"/>
    </location>
</feature>
<evidence type="ECO:0000256" key="5">
    <source>
        <dbReference type="ARBA" id="ARBA00023306"/>
    </source>
</evidence>
<dbReference type="GO" id="GO:0019901">
    <property type="term" value="F:protein kinase binding"/>
    <property type="evidence" value="ECO:0007669"/>
    <property type="project" value="TreeGrafter"/>
</dbReference>
<feature type="compositionally biased region" description="Polar residues" evidence="6">
    <location>
        <begin position="235"/>
        <end position="249"/>
    </location>
</feature>
<dbReference type="Proteomes" id="UP000824219">
    <property type="component" value="Linkage Group LG26"/>
</dbReference>
<feature type="region of interest" description="Disordered" evidence="6">
    <location>
        <begin position="197"/>
        <end position="251"/>
    </location>
</feature>
<keyword evidence="3" id="KW-0132">Cell division</keyword>
<feature type="compositionally biased region" description="Basic and acidic residues" evidence="6">
    <location>
        <begin position="487"/>
        <end position="502"/>
    </location>
</feature>
<feature type="region of interest" description="Disordered" evidence="6">
    <location>
        <begin position="375"/>
        <end position="442"/>
    </location>
</feature>
<dbReference type="EMBL" id="JAHKSW010000026">
    <property type="protein sequence ID" value="KAG7315917.1"/>
    <property type="molecule type" value="Genomic_DNA"/>
</dbReference>
<dbReference type="OrthoDB" id="10020858at2759"/>
<comment type="caution">
    <text evidence="7">The sequence shown here is derived from an EMBL/GenBank/DDBJ whole genome shotgun (WGS) entry which is preliminary data.</text>
</comment>
<evidence type="ECO:0000256" key="4">
    <source>
        <dbReference type="ARBA" id="ARBA00022776"/>
    </source>
</evidence>
<keyword evidence="8" id="KW-1185">Reference proteome</keyword>
<reference evidence="7 8" key="1">
    <citation type="submission" date="2021-06" db="EMBL/GenBank/DDBJ databases">
        <title>Chromosome-level genome assembly of the red-tail catfish (Hemibagrus wyckioides).</title>
        <authorList>
            <person name="Shao F."/>
        </authorList>
    </citation>
    <scope>NUCLEOTIDE SEQUENCE [LARGE SCALE GENOMIC DNA]</scope>
    <source>
        <strain evidence="7">EC202008001</strain>
        <tissue evidence="7">Blood</tissue>
    </source>
</reference>
<evidence type="ECO:0000313" key="8">
    <source>
        <dbReference type="Proteomes" id="UP000824219"/>
    </source>
</evidence>
<dbReference type="GO" id="GO:0060236">
    <property type="term" value="P:regulation of mitotic spindle organization"/>
    <property type="evidence" value="ECO:0007669"/>
    <property type="project" value="TreeGrafter"/>
</dbReference>
<name>A0A9D3N7P9_9TELE</name>
<dbReference type="GO" id="GO:0051301">
    <property type="term" value="P:cell division"/>
    <property type="evidence" value="ECO:0007669"/>
    <property type="project" value="UniProtKB-KW"/>
</dbReference>
<dbReference type="PRINTS" id="PR02038">
    <property type="entry name" value="AURORABORA"/>
</dbReference>
<sequence length="515" mass="56599">MGDVAEIQITPETPAKATIRNPFESPTDYHRLHEPVVHSPSEFRCSRASSATPAKFKWSIDEMANLLPVHIDPEDIHRQALFMSQNRTDTEIEQKRQNAIEKFFTKGAIVPSPWGPPGASKQSTLLNHVKSLSSPVITEENLSPKKIDAICQTALSLPKDFDMEKVLGDYYRPDDVSEQVQESLSSSSLRRKLFLDGHVSGSDSSSPPSPEREAQGGSREMMSSVIASPMKCGNTEATPSSGQFSSSPIQERGRAYSLGSMTSPMFPELSSPTFQSPTVSPIVLQHSLTPHSGERKRLSFLSPDNLPSCSQNMAVNRCGESPYVEGCSPIRSCSPFHPHHSSRSSFNLQDNEDIFLSEPLPAMELDSCSLGVRAEHGESQASLPDVERMEQSKPSEEELERPSPLSFPEEEEGEGEVEEATRGEEFCRLGSSRTGSASNAESTRMFVSLLDERSMAPYDASMQVDSGYNTYSTYTASQMDSVSTDSQSKELQDTHTVEEGLAHSKHTKSKLLSSH</sequence>
<dbReference type="PANTHER" id="PTHR14728:SF2">
    <property type="entry name" value="PROTEIN AURORA BOREALIS"/>
    <property type="match status" value="1"/>
</dbReference>
<feature type="compositionally biased region" description="Acidic residues" evidence="6">
    <location>
        <begin position="408"/>
        <end position="418"/>
    </location>
</feature>
<gene>
    <name evidence="7" type="ORF">KOW79_020783</name>
</gene>
<accession>A0A9D3N7P9</accession>
<dbReference type="GO" id="GO:0005634">
    <property type="term" value="C:nucleus"/>
    <property type="evidence" value="ECO:0007669"/>
    <property type="project" value="TreeGrafter"/>
</dbReference>
<evidence type="ECO:0000256" key="1">
    <source>
        <dbReference type="ARBA" id="ARBA00010963"/>
    </source>
</evidence>
<feature type="compositionally biased region" description="Basic and acidic residues" evidence="6">
    <location>
        <begin position="385"/>
        <end position="396"/>
    </location>
</feature>
<dbReference type="AlphaFoldDB" id="A0A9D3N7P9"/>
<dbReference type="PANTHER" id="PTHR14728">
    <property type="entry name" value="PROTEIN AURORA BOREALIS"/>
    <property type="match status" value="1"/>
</dbReference>
<dbReference type="Pfam" id="PF15280">
    <property type="entry name" value="BORA_N"/>
    <property type="match status" value="1"/>
</dbReference>
<dbReference type="InterPro" id="IPR023252">
    <property type="entry name" value="Aurora_borealis_protein"/>
</dbReference>
<evidence type="ECO:0000256" key="6">
    <source>
        <dbReference type="SAM" id="MobiDB-lite"/>
    </source>
</evidence>
<protein>
    <recommendedName>
        <fullName evidence="2">Protein aurora borealis</fullName>
    </recommendedName>
</protein>
<organism evidence="7 8">
    <name type="scientific">Hemibagrus wyckioides</name>
    <dbReference type="NCBI Taxonomy" id="337641"/>
    <lineage>
        <taxon>Eukaryota</taxon>
        <taxon>Metazoa</taxon>
        <taxon>Chordata</taxon>
        <taxon>Craniata</taxon>
        <taxon>Vertebrata</taxon>
        <taxon>Euteleostomi</taxon>
        <taxon>Actinopterygii</taxon>
        <taxon>Neopterygii</taxon>
        <taxon>Teleostei</taxon>
        <taxon>Ostariophysi</taxon>
        <taxon>Siluriformes</taxon>
        <taxon>Bagridae</taxon>
        <taxon>Hemibagrus</taxon>
    </lineage>
</organism>
<feature type="region of interest" description="Disordered" evidence="6">
    <location>
        <begin position="478"/>
        <end position="515"/>
    </location>
</feature>
<evidence type="ECO:0000256" key="3">
    <source>
        <dbReference type="ARBA" id="ARBA00022618"/>
    </source>
</evidence>
<evidence type="ECO:0000256" key="2">
    <source>
        <dbReference type="ARBA" id="ARBA00020055"/>
    </source>
</evidence>
<keyword evidence="4" id="KW-0498">Mitosis</keyword>